<keyword evidence="2" id="KW-0812">Transmembrane</keyword>
<evidence type="ECO:0000256" key="2">
    <source>
        <dbReference type="SAM" id="Phobius"/>
    </source>
</evidence>
<dbReference type="EMBL" id="JAQZSM010000001">
    <property type="protein sequence ID" value="MDD7969576.1"/>
    <property type="molecule type" value="Genomic_DNA"/>
</dbReference>
<protein>
    <submittedName>
        <fullName evidence="3">Periplasmic heavy metal sensor</fullName>
    </submittedName>
</protein>
<reference evidence="3" key="1">
    <citation type="submission" date="2023-02" db="EMBL/GenBank/DDBJ databases">
        <title>Description of Roseinatronobacter alkalisoli sp. nov., an alkaliphilic bacerium isolated from soda soil.</title>
        <authorList>
            <person name="Wei W."/>
        </authorList>
    </citation>
    <scope>NUCLEOTIDE SEQUENCE</scope>
    <source>
        <strain evidence="3">HJB301</strain>
    </source>
</reference>
<feature type="region of interest" description="Disordered" evidence="1">
    <location>
        <begin position="64"/>
        <end position="83"/>
    </location>
</feature>
<accession>A0ABT5T3M3</accession>
<dbReference type="InterPro" id="IPR025961">
    <property type="entry name" value="Metal_resist"/>
</dbReference>
<gene>
    <name evidence="3" type="ORF">PUT78_00560</name>
</gene>
<dbReference type="Proteomes" id="UP001431784">
    <property type="component" value="Unassembled WGS sequence"/>
</dbReference>
<evidence type="ECO:0000256" key="1">
    <source>
        <dbReference type="SAM" id="MobiDB-lite"/>
    </source>
</evidence>
<dbReference type="RefSeq" id="WP_274350043.1">
    <property type="nucleotide sequence ID" value="NZ_JAQZSM010000001.1"/>
</dbReference>
<organism evidence="3 4">
    <name type="scientific">Roseinatronobacter alkalisoli</name>
    <dbReference type="NCBI Taxonomy" id="3028235"/>
    <lineage>
        <taxon>Bacteria</taxon>
        <taxon>Pseudomonadati</taxon>
        <taxon>Pseudomonadota</taxon>
        <taxon>Alphaproteobacteria</taxon>
        <taxon>Rhodobacterales</taxon>
        <taxon>Paracoccaceae</taxon>
        <taxon>Roseinatronobacter</taxon>
    </lineage>
</organism>
<name>A0ABT5T3M3_9RHOB</name>
<comment type="caution">
    <text evidence="3">The sequence shown here is derived from an EMBL/GenBank/DDBJ whole genome shotgun (WGS) entry which is preliminary data.</text>
</comment>
<feature type="compositionally biased region" description="Basic and acidic residues" evidence="1">
    <location>
        <begin position="64"/>
        <end position="74"/>
    </location>
</feature>
<keyword evidence="4" id="KW-1185">Reference proteome</keyword>
<dbReference type="Pfam" id="PF13801">
    <property type="entry name" value="Metal_resist"/>
    <property type="match status" value="1"/>
</dbReference>
<evidence type="ECO:0000313" key="3">
    <source>
        <dbReference type="EMBL" id="MDD7969576.1"/>
    </source>
</evidence>
<evidence type="ECO:0000313" key="4">
    <source>
        <dbReference type="Proteomes" id="UP001431784"/>
    </source>
</evidence>
<feature type="transmembrane region" description="Helical" evidence="2">
    <location>
        <begin position="12"/>
        <end position="37"/>
    </location>
</feature>
<proteinExistence type="predicted"/>
<keyword evidence="2" id="KW-1133">Transmembrane helix</keyword>
<sequence>MAQPDPKPRMPVWGKIVLTISLILNLAFIGLIGGVAARAGLDGTPLRTAISALPFSDQRAFRRDSRNAWRDSHQQPRSPHATQQMIASLQADEFDEAQFTAALIEAQQHLINISNRMQSRLVARVAAMTPQERHDYAAQLQQRIENRRGPGWWRSRQRE</sequence>
<keyword evidence="2" id="KW-0472">Membrane</keyword>